<evidence type="ECO:0000313" key="2">
    <source>
        <dbReference type="EMBL" id="OGG49363.1"/>
    </source>
</evidence>
<dbReference type="SUPFAM" id="SSF55811">
    <property type="entry name" value="Nudix"/>
    <property type="match status" value="1"/>
</dbReference>
<evidence type="ECO:0008006" key="4">
    <source>
        <dbReference type="Google" id="ProtNLM"/>
    </source>
</evidence>
<gene>
    <name evidence="2" type="ORF">A2704_04270</name>
</gene>
<feature type="transmembrane region" description="Helical" evidence="1">
    <location>
        <begin position="6"/>
        <end position="25"/>
    </location>
</feature>
<dbReference type="Proteomes" id="UP000176445">
    <property type="component" value="Unassembled WGS sequence"/>
</dbReference>
<keyword evidence="1" id="KW-0472">Membrane</keyword>
<dbReference type="AlphaFoldDB" id="A0A1F6CJD4"/>
<dbReference type="EMBL" id="MFKW01000075">
    <property type="protein sequence ID" value="OGG49363.1"/>
    <property type="molecule type" value="Genomic_DNA"/>
</dbReference>
<keyword evidence="1" id="KW-1133">Transmembrane helix</keyword>
<comment type="caution">
    <text evidence="2">The sequence shown here is derived from an EMBL/GenBank/DDBJ whole genome shotgun (WGS) entry which is preliminary data.</text>
</comment>
<reference evidence="2 3" key="1">
    <citation type="journal article" date="2016" name="Nat. Commun.">
        <title>Thousands of microbial genomes shed light on interconnected biogeochemical processes in an aquifer system.</title>
        <authorList>
            <person name="Anantharaman K."/>
            <person name="Brown C.T."/>
            <person name="Hug L.A."/>
            <person name="Sharon I."/>
            <person name="Castelle C.J."/>
            <person name="Probst A.J."/>
            <person name="Thomas B.C."/>
            <person name="Singh A."/>
            <person name="Wilkins M.J."/>
            <person name="Karaoz U."/>
            <person name="Brodie E.L."/>
            <person name="Williams K.H."/>
            <person name="Hubbard S.S."/>
            <person name="Banfield J.F."/>
        </authorList>
    </citation>
    <scope>NUCLEOTIDE SEQUENCE [LARGE SCALE GENOMIC DNA]</scope>
</reference>
<accession>A0A1F6CJD4</accession>
<dbReference type="Gene3D" id="3.90.79.10">
    <property type="entry name" value="Nucleoside Triphosphate Pyrophosphohydrolase"/>
    <property type="match status" value="1"/>
</dbReference>
<dbReference type="InterPro" id="IPR015797">
    <property type="entry name" value="NUDIX_hydrolase-like_dom_sf"/>
</dbReference>
<evidence type="ECO:0000313" key="3">
    <source>
        <dbReference type="Proteomes" id="UP000176445"/>
    </source>
</evidence>
<name>A0A1F6CJD4_9BACT</name>
<protein>
    <recommendedName>
        <fullName evidence="4">Nudix hydrolase domain-containing protein</fullName>
    </recommendedName>
</protein>
<evidence type="ECO:0000256" key="1">
    <source>
        <dbReference type="SAM" id="Phobius"/>
    </source>
</evidence>
<proteinExistence type="predicted"/>
<keyword evidence="1" id="KW-0812">Transmembrane</keyword>
<organism evidence="2 3">
    <name type="scientific">Candidatus Kaiserbacteria bacterium RIFCSPHIGHO2_01_FULL_54_36b</name>
    <dbReference type="NCBI Taxonomy" id="1798483"/>
    <lineage>
        <taxon>Bacteria</taxon>
        <taxon>Candidatus Kaiseribacteriota</taxon>
    </lineage>
</organism>
<sequence>MWLDDPTYAAAMTAFVLVCTDAVIVDRRRRTIWLATRAILPMRGLWVIGGRRLAGETIAASIQRCFARETSLTIPRERFKYLRQNEYLWSTRQQLPQDVGSHNLVDVFAIQLKKEEREAASRSLVGAEYEPVGLQEFSRRALLDANVHEALVDLYDSVF</sequence>